<evidence type="ECO:0000313" key="1">
    <source>
        <dbReference type="EMBL" id="UPK72923.1"/>
    </source>
</evidence>
<dbReference type="Gene3D" id="3.40.50.720">
    <property type="entry name" value="NAD(P)-binding Rossmann-like Domain"/>
    <property type="match status" value="1"/>
</dbReference>
<evidence type="ECO:0000313" key="2">
    <source>
        <dbReference type="Proteomes" id="UP000830198"/>
    </source>
</evidence>
<dbReference type="EMBL" id="CP095855">
    <property type="protein sequence ID" value="UPK72923.1"/>
    <property type="molecule type" value="Genomic_DNA"/>
</dbReference>
<name>A0ABY4ICY8_CHIFI</name>
<protein>
    <submittedName>
        <fullName evidence="1">SDR family NAD(P)-dependent oxidoreductase</fullName>
    </submittedName>
</protein>
<dbReference type="Pfam" id="PF00106">
    <property type="entry name" value="adh_short"/>
    <property type="match status" value="1"/>
</dbReference>
<reference evidence="1 2" key="1">
    <citation type="submission" date="2022-04" db="EMBL/GenBank/DDBJ databases">
        <title>The arsenic-methylating capacity of Chitinophaga filiformis YT5 during chitin decomposition.</title>
        <authorList>
            <person name="Chen G."/>
            <person name="Liang Y."/>
        </authorList>
    </citation>
    <scope>NUCLEOTIDE SEQUENCE [LARGE SCALE GENOMIC DNA]</scope>
    <source>
        <strain evidence="1 2">YT5</strain>
    </source>
</reference>
<dbReference type="Proteomes" id="UP000830198">
    <property type="component" value="Chromosome"/>
</dbReference>
<dbReference type="SUPFAM" id="SSF51735">
    <property type="entry name" value="NAD(P)-binding Rossmann-fold domains"/>
    <property type="match status" value="1"/>
</dbReference>
<dbReference type="InterPro" id="IPR002347">
    <property type="entry name" value="SDR_fam"/>
</dbReference>
<sequence>MSPSHHKINSHGKIFNGQVALVTGGSFGIGHATAVAFAKRGASVVVADLIEETTAIQGSQTILICSCFTSPLSIKRYAKRRIEYHATKGDKSTLCDDHSIVP</sequence>
<dbReference type="InterPro" id="IPR036291">
    <property type="entry name" value="NAD(P)-bd_dom_sf"/>
</dbReference>
<dbReference type="RefSeq" id="WP_247815094.1">
    <property type="nucleotide sequence ID" value="NZ_CP095855.1"/>
</dbReference>
<accession>A0ABY4ICY8</accession>
<keyword evidence="2" id="KW-1185">Reference proteome</keyword>
<gene>
    <name evidence="1" type="ORF">MYF79_20105</name>
</gene>
<organism evidence="1 2">
    <name type="scientific">Chitinophaga filiformis</name>
    <name type="common">Myxococcus filiformis</name>
    <name type="synonym">Flexibacter filiformis</name>
    <dbReference type="NCBI Taxonomy" id="104663"/>
    <lineage>
        <taxon>Bacteria</taxon>
        <taxon>Pseudomonadati</taxon>
        <taxon>Bacteroidota</taxon>
        <taxon>Chitinophagia</taxon>
        <taxon>Chitinophagales</taxon>
        <taxon>Chitinophagaceae</taxon>
        <taxon>Chitinophaga</taxon>
    </lineage>
</organism>
<proteinExistence type="predicted"/>